<gene>
    <name evidence="1" type="ORF">ANN_17190</name>
</gene>
<name>A0ABQ8SUC2_PERAM</name>
<keyword evidence="2" id="KW-1185">Reference proteome</keyword>
<sequence>MECSRLIYAKTTWDPRIGKSSRRRSKISLSDVFRREMRAQWTTARDRKELVGSLAEKKLSPEGCTEGMENRRRVRDRRRNRMIDDIKMYGSYVETKSKAENRKHWRMLGLQSKTCPWAENYEGMNENIDNCDTMLCAKFEASELHSV</sequence>
<protein>
    <submittedName>
        <fullName evidence="1">Uncharacterized protein</fullName>
    </submittedName>
</protein>
<dbReference type="EMBL" id="JAJSOF020000021">
    <property type="protein sequence ID" value="KAJ4437055.1"/>
    <property type="molecule type" value="Genomic_DNA"/>
</dbReference>
<reference evidence="1 2" key="1">
    <citation type="journal article" date="2022" name="Allergy">
        <title>Genome assembly and annotation of Periplaneta americana reveal a comprehensive cockroach allergen profile.</title>
        <authorList>
            <person name="Wang L."/>
            <person name="Xiong Q."/>
            <person name="Saelim N."/>
            <person name="Wang L."/>
            <person name="Nong W."/>
            <person name="Wan A.T."/>
            <person name="Shi M."/>
            <person name="Liu X."/>
            <person name="Cao Q."/>
            <person name="Hui J.H.L."/>
            <person name="Sookrung N."/>
            <person name="Leung T.F."/>
            <person name="Tungtrongchitr A."/>
            <person name="Tsui S.K.W."/>
        </authorList>
    </citation>
    <scope>NUCLEOTIDE SEQUENCE [LARGE SCALE GENOMIC DNA]</scope>
    <source>
        <strain evidence="1">PWHHKU_190912</strain>
    </source>
</reference>
<evidence type="ECO:0000313" key="2">
    <source>
        <dbReference type="Proteomes" id="UP001148838"/>
    </source>
</evidence>
<proteinExistence type="predicted"/>
<dbReference type="Proteomes" id="UP001148838">
    <property type="component" value="Unassembled WGS sequence"/>
</dbReference>
<accession>A0ABQ8SUC2</accession>
<comment type="caution">
    <text evidence="1">The sequence shown here is derived from an EMBL/GenBank/DDBJ whole genome shotgun (WGS) entry which is preliminary data.</text>
</comment>
<organism evidence="1 2">
    <name type="scientific">Periplaneta americana</name>
    <name type="common">American cockroach</name>
    <name type="synonym">Blatta americana</name>
    <dbReference type="NCBI Taxonomy" id="6978"/>
    <lineage>
        <taxon>Eukaryota</taxon>
        <taxon>Metazoa</taxon>
        <taxon>Ecdysozoa</taxon>
        <taxon>Arthropoda</taxon>
        <taxon>Hexapoda</taxon>
        <taxon>Insecta</taxon>
        <taxon>Pterygota</taxon>
        <taxon>Neoptera</taxon>
        <taxon>Polyneoptera</taxon>
        <taxon>Dictyoptera</taxon>
        <taxon>Blattodea</taxon>
        <taxon>Blattoidea</taxon>
        <taxon>Blattidae</taxon>
        <taxon>Blattinae</taxon>
        <taxon>Periplaneta</taxon>
    </lineage>
</organism>
<evidence type="ECO:0000313" key="1">
    <source>
        <dbReference type="EMBL" id="KAJ4437055.1"/>
    </source>
</evidence>